<dbReference type="Proteomes" id="UP000582090">
    <property type="component" value="Unassembled WGS sequence"/>
</dbReference>
<keyword evidence="2" id="KW-1185">Reference proteome</keyword>
<name>A0A7W6CRN6_9HYPH</name>
<organism evidence="1 2">
    <name type="scientific">Rhizobium metallidurans</name>
    <dbReference type="NCBI Taxonomy" id="1265931"/>
    <lineage>
        <taxon>Bacteria</taxon>
        <taxon>Pseudomonadati</taxon>
        <taxon>Pseudomonadota</taxon>
        <taxon>Alphaproteobacteria</taxon>
        <taxon>Hyphomicrobiales</taxon>
        <taxon>Rhizobiaceae</taxon>
        <taxon>Rhizobium/Agrobacterium group</taxon>
        <taxon>Rhizobium</taxon>
    </lineage>
</organism>
<dbReference type="EMBL" id="JACIDW010000013">
    <property type="protein sequence ID" value="MBB3965923.1"/>
    <property type="molecule type" value="Genomic_DNA"/>
</dbReference>
<gene>
    <name evidence="1" type="ORF">GGQ67_003604</name>
</gene>
<feature type="non-terminal residue" evidence="1">
    <location>
        <position position="1"/>
    </location>
</feature>
<accession>A0A7W6CRN6</accession>
<evidence type="ECO:0000313" key="2">
    <source>
        <dbReference type="Proteomes" id="UP000582090"/>
    </source>
</evidence>
<dbReference type="AlphaFoldDB" id="A0A7W6CRN6"/>
<comment type="caution">
    <text evidence="1">The sequence shown here is derived from an EMBL/GenBank/DDBJ whole genome shotgun (WGS) entry which is preliminary data.</text>
</comment>
<reference evidence="1 2" key="1">
    <citation type="submission" date="2020-08" db="EMBL/GenBank/DDBJ databases">
        <title>Genomic Encyclopedia of Type Strains, Phase IV (KMG-IV): sequencing the most valuable type-strain genomes for metagenomic binning, comparative biology and taxonomic classification.</title>
        <authorList>
            <person name="Goeker M."/>
        </authorList>
    </citation>
    <scope>NUCLEOTIDE SEQUENCE [LARGE SCALE GENOMIC DNA]</scope>
    <source>
        <strain evidence="1 2">DSM 26575</strain>
    </source>
</reference>
<protein>
    <submittedName>
        <fullName evidence="1">4-hydroxy-L-threonine phosphate dehydrogenase PdxA</fullName>
    </submittedName>
</protein>
<proteinExistence type="predicted"/>
<evidence type="ECO:0000313" key="1">
    <source>
        <dbReference type="EMBL" id="MBB3965923.1"/>
    </source>
</evidence>
<sequence>VDGILSELELTLSCLKASGIASPKVAVAGLNRSTGDGGSSSMTATWPA</sequence>